<dbReference type="Gene3D" id="3.40.50.1820">
    <property type="entry name" value="alpha/beta hydrolase"/>
    <property type="match status" value="1"/>
</dbReference>
<evidence type="ECO:0000259" key="1">
    <source>
        <dbReference type="Pfam" id="PF01738"/>
    </source>
</evidence>
<feature type="domain" description="Dienelactone hydrolase" evidence="1">
    <location>
        <begin position="69"/>
        <end position="273"/>
    </location>
</feature>
<accession>A0A1E5Q7B3</accession>
<dbReference type="OrthoDB" id="9787933at2"/>
<dbReference type="PANTHER" id="PTHR46623">
    <property type="entry name" value="CARBOXYMETHYLENEBUTENOLIDASE-RELATED"/>
    <property type="match status" value="1"/>
</dbReference>
<comment type="caution">
    <text evidence="2">The sequence shown here is derived from an EMBL/GenBank/DDBJ whole genome shotgun (WGS) entry which is preliminary data.</text>
</comment>
<dbReference type="Proteomes" id="UP000095347">
    <property type="component" value="Unassembled WGS sequence"/>
</dbReference>
<dbReference type="InterPro" id="IPR002925">
    <property type="entry name" value="Dienelactn_hydro"/>
</dbReference>
<reference evidence="3" key="1">
    <citation type="submission" date="2016-07" db="EMBL/GenBank/DDBJ databases">
        <authorList>
            <person name="Florea S."/>
            <person name="Webb J.S."/>
            <person name="Jaromczyk J."/>
            <person name="Schardl C.L."/>
        </authorList>
    </citation>
    <scope>NUCLEOTIDE SEQUENCE [LARGE SCALE GENOMIC DNA]</scope>
    <source>
        <strain evidence="3">MV-1</strain>
    </source>
</reference>
<dbReference type="Pfam" id="PF01738">
    <property type="entry name" value="DLH"/>
    <property type="match status" value="1"/>
</dbReference>
<organism evidence="2 3">
    <name type="scientific">Magnetovibrio blakemorei</name>
    <dbReference type="NCBI Taxonomy" id="28181"/>
    <lineage>
        <taxon>Bacteria</taxon>
        <taxon>Pseudomonadati</taxon>
        <taxon>Pseudomonadota</taxon>
        <taxon>Alphaproteobacteria</taxon>
        <taxon>Rhodospirillales</taxon>
        <taxon>Magnetovibrionaceae</taxon>
        <taxon>Magnetovibrio</taxon>
    </lineage>
</organism>
<keyword evidence="3" id="KW-1185">Reference proteome</keyword>
<evidence type="ECO:0000313" key="3">
    <source>
        <dbReference type="Proteomes" id="UP000095347"/>
    </source>
</evidence>
<dbReference type="GO" id="GO:0016787">
    <property type="term" value="F:hydrolase activity"/>
    <property type="evidence" value="ECO:0007669"/>
    <property type="project" value="UniProtKB-KW"/>
</dbReference>
<evidence type="ECO:0000313" key="2">
    <source>
        <dbReference type="EMBL" id="OEJ66880.1"/>
    </source>
</evidence>
<protein>
    <submittedName>
        <fullName evidence="2">Dienelactone hydrolase</fullName>
    </submittedName>
</protein>
<proteinExistence type="predicted"/>
<dbReference type="PANTHER" id="PTHR46623:SF6">
    <property type="entry name" value="ALPHA_BETA-HYDROLASES SUPERFAMILY PROTEIN"/>
    <property type="match status" value="1"/>
</dbReference>
<gene>
    <name evidence="2" type="ORF">BEN30_10800</name>
</gene>
<sequence length="275" mass="29178">MCDELGCGTVPSDKPLPEVSDEVRRNFIKGLAVLPLATVLAYPDLARASGNNMTTPISIKTPSGRTAMGVIAMPAVTPAPTVLLIHEWWGLNDQIKSVAAELAKLGYIALAVDMYGGKTASDGPGAKALMNGVTEQGGTEDLVALIDYLKHSDKSTGKVGTIGWCFGGGWSLNASIATPVDATVIYYGRCNKSPEQLASLNSPVLGHFGTLDTNINAEMVNGFEAAMAKAGKTDLQVNWYEANHAFANPTGARYDEADANLAWERTLAFFKTHLM</sequence>
<keyword evidence="2" id="KW-0378">Hydrolase</keyword>
<name>A0A1E5Q7B3_9PROT</name>
<dbReference type="STRING" id="28181.BEN30_10800"/>
<dbReference type="InterPro" id="IPR051049">
    <property type="entry name" value="Dienelactone_hydrolase-like"/>
</dbReference>
<dbReference type="SUPFAM" id="SSF53474">
    <property type="entry name" value="alpha/beta-Hydrolases"/>
    <property type="match status" value="1"/>
</dbReference>
<dbReference type="InterPro" id="IPR029058">
    <property type="entry name" value="AB_hydrolase_fold"/>
</dbReference>
<dbReference type="AlphaFoldDB" id="A0A1E5Q7B3"/>
<dbReference type="RefSeq" id="WP_069958087.1">
    <property type="nucleotide sequence ID" value="NZ_MCGG01000027.1"/>
</dbReference>
<dbReference type="EMBL" id="MCGG01000027">
    <property type="protein sequence ID" value="OEJ66880.1"/>
    <property type="molecule type" value="Genomic_DNA"/>
</dbReference>